<sequence length="467" mass="53131">MTFFVRRNSNNNSSNNENRNSMDSSRWALEEIKSSFVLMNIMGEGSFGTVRKVRSRHRISKTGVGGFFKRPSTRACKTIPRSKVGDMNVLKEECANLESVRGHPHLLEFVQTFEDSNEVHIITELLEGGELYEAILRLQTHRSYFRDDDAAWMIRNILDGLSYCHDVTGIVHRDLKASNFMFKHKTNISAKNKQGTSKSLREIKIIDYGLSTTIDPETGKVEGRMGTPYYVAPEVLTEDSYDSKCDVWSIGVIAYLVLSKTLPFQGKDESETIHMLMDADNHQPKYDSARWMAVEPEAVSFCKWLLTTNLAERPTARKAMAHPWIVKHCGPPPKQRARINPIHSIAVVNDKPDQKQQQPSSIPEISISVSSDSSDSLQRTSSSYSQDFEQSPNVSVAPSKVRVLLDSIPEFASSLKQQRAHKHTRGKKSTRQRRWFSVSDRQHAVKNTDKKTRIRQKTQNTLIMNEE</sequence>
<keyword evidence="5" id="KW-0067">ATP-binding</keyword>
<dbReference type="Gene3D" id="1.10.510.10">
    <property type="entry name" value="Transferase(Phosphotransferase) domain 1"/>
    <property type="match status" value="1"/>
</dbReference>
<organism evidence="8">
    <name type="scientific">Pseudo-nitzschia australis</name>
    <dbReference type="NCBI Taxonomy" id="44445"/>
    <lineage>
        <taxon>Eukaryota</taxon>
        <taxon>Sar</taxon>
        <taxon>Stramenopiles</taxon>
        <taxon>Ochrophyta</taxon>
        <taxon>Bacillariophyta</taxon>
        <taxon>Bacillariophyceae</taxon>
        <taxon>Bacillariophycidae</taxon>
        <taxon>Bacillariales</taxon>
        <taxon>Bacillariaceae</taxon>
        <taxon>Pseudo-nitzschia</taxon>
    </lineage>
</organism>
<accession>A0A7S4ADY4</accession>
<evidence type="ECO:0000256" key="6">
    <source>
        <dbReference type="SAM" id="MobiDB-lite"/>
    </source>
</evidence>
<dbReference type="InterPro" id="IPR011009">
    <property type="entry name" value="Kinase-like_dom_sf"/>
</dbReference>
<feature type="region of interest" description="Disordered" evidence="6">
    <location>
        <begin position="414"/>
        <end position="451"/>
    </location>
</feature>
<feature type="domain" description="Protein kinase" evidence="7">
    <location>
        <begin position="36"/>
        <end position="325"/>
    </location>
</feature>
<keyword evidence="3" id="KW-0547">Nucleotide-binding</keyword>
<feature type="compositionally biased region" description="Basic and acidic residues" evidence="6">
    <location>
        <begin position="440"/>
        <end position="451"/>
    </location>
</feature>
<gene>
    <name evidence="8" type="ORF">PAUS00366_LOCUS5332</name>
</gene>
<dbReference type="EMBL" id="HBIX01006759">
    <property type="protein sequence ID" value="CAE0712580.1"/>
    <property type="molecule type" value="Transcribed_RNA"/>
</dbReference>
<dbReference type="PROSITE" id="PS50011">
    <property type="entry name" value="PROTEIN_KINASE_DOM"/>
    <property type="match status" value="1"/>
</dbReference>
<evidence type="ECO:0000313" key="8">
    <source>
        <dbReference type="EMBL" id="CAE0712580.1"/>
    </source>
</evidence>
<keyword evidence="1" id="KW-0723">Serine/threonine-protein kinase</keyword>
<dbReference type="GO" id="GO:0004674">
    <property type="term" value="F:protein serine/threonine kinase activity"/>
    <property type="evidence" value="ECO:0007669"/>
    <property type="project" value="UniProtKB-KW"/>
</dbReference>
<dbReference type="SUPFAM" id="SSF56112">
    <property type="entry name" value="Protein kinase-like (PK-like)"/>
    <property type="match status" value="1"/>
</dbReference>
<dbReference type="InterPro" id="IPR000719">
    <property type="entry name" value="Prot_kinase_dom"/>
</dbReference>
<protein>
    <recommendedName>
        <fullName evidence="7">Protein kinase domain-containing protein</fullName>
    </recommendedName>
</protein>
<dbReference type="AlphaFoldDB" id="A0A7S4ADY4"/>
<name>A0A7S4ADY4_9STRA</name>
<evidence type="ECO:0000256" key="2">
    <source>
        <dbReference type="ARBA" id="ARBA00022679"/>
    </source>
</evidence>
<evidence type="ECO:0000256" key="5">
    <source>
        <dbReference type="ARBA" id="ARBA00022840"/>
    </source>
</evidence>
<dbReference type="InterPro" id="IPR050205">
    <property type="entry name" value="CDPK_Ser/Thr_kinases"/>
</dbReference>
<feature type="compositionally biased region" description="Low complexity" evidence="6">
    <location>
        <begin position="355"/>
        <end position="387"/>
    </location>
</feature>
<proteinExistence type="predicted"/>
<feature type="compositionally biased region" description="Basic residues" evidence="6">
    <location>
        <begin position="418"/>
        <end position="434"/>
    </location>
</feature>
<dbReference type="Pfam" id="PF00069">
    <property type="entry name" value="Pkinase"/>
    <property type="match status" value="1"/>
</dbReference>
<evidence type="ECO:0000256" key="1">
    <source>
        <dbReference type="ARBA" id="ARBA00022527"/>
    </source>
</evidence>
<feature type="region of interest" description="Disordered" evidence="6">
    <location>
        <begin position="1"/>
        <end position="24"/>
    </location>
</feature>
<dbReference type="InterPro" id="IPR008271">
    <property type="entry name" value="Ser/Thr_kinase_AS"/>
</dbReference>
<evidence type="ECO:0000256" key="4">
    <source>
        <dbReference type="ARBA" id="ARBA00022777"/>
    </source>
</evidence>
<reference evidence="8" key="1">
    <citation type="submission" date="2021-01" db="EMBL/GenBank/DDBJ databases">
        <authorList>
            <person name="Corre E."/>
            <person name="Pelletier E."/>
            <person name="Niang G."/>
            <person name="Scheremetjew M."/>
            <person name="Finn R."/>
            <person name="Kale V."/>
            <person name="Holt S."/>
            <person name="Cochrane G."/>
            <person name="Meng A."/>
            <person name="Brown T."/>
            <person name="Cohen L."/>
        </authorList>
    </citation>
    <scope>NUCLEOTIDE SEQUENCE</scope>
    <source>
        <strain evidence="8">10249 10 AB</strain>
    </source>
</reference>
<dbReference type="GO" id="GO:0005524">
    <property type="term" value="F:ATP binding"/>
    <property type="evidence" value="ECO:0007669"/>
    <property type="project" value="UniProtKB-KW"/>
</dbReference>
<dbReference type="PANTHER" id="PTHR24349">
    <property type="entry name" value="SERINE/THREONINE-PROTEIN KINASE"/>
    <property type="match status" value="1"/>
</dbReference>
<keyword evidence="4" id="KW-0418">Kinase</keyword>
<evidence type="ECO:0000256" key="3">
    <source>
        <dbReference type="ARBA" id="ARBA00022741"/>
    </source>
</evidence>
<keyword evidence="2" id="KW-0808">Transferase</keyword>
<evidence type="ECO:0000259" key="7">
    <source>
        <dbReference type="PROSITE" id="PS50011"/>
    </source>
</evidence>
<dbReference type="PROSITE" id="PS00108">
    <property type="entry name" value="PROTEIN_KINASE_ST"/>
    <property type="match status" value="1"/>
</dbReference>
<feature type="region of interest" description="Disordered" evidence="6">
    <location>
        <begin position="349"/>
        <end position="396"/>
    </location>
</feature>
<dbReference type="SMART" id="SM00220">
    <property type="entry name" value="S_TKc"/>
    <property type="match status" value="1"/>
</dbReference>